<evidence type="ECO:0000313" key="2">
    <source>
        <dbReference type="Proteomes" id="UP001148662"/>
    </source>
</evidence>
<organism evidence="1 2">
    <name type="scientific">Phlebia brevispora</name>
    <dbReference type="NCBI Taxonomy" id="194682"/>
    <lineage>
        <taxon>Eukaryota</taxon>
        <taxon>Fungi</taxon>
        <taxon>Dikarya</taxon>
        <taxon>Basidiomycota</taxon>
        <taxon>Agaricomycotina</taxon>
        <taxon>Agaricomycetes</taxon>
        <taxon>Polyporales</taxon>
        <taxon>Meruliaceae</taxon>
        <taxon>Phlebia</taxon>
    </lineage>
</organism>
<accession>A0ACC1S7L7</accession>
<keyword evidence="2" id="KW-1185">Reference proteome</keyword>
<evidence type="ECO:0000313" key="1">
    <source>
        <dbReference type="EMBL" id="KAJ3533455.1"/>
    </source>
</evidence>
<name>A0ACC1S7L7_9APHY</name>
<proteinExistence type="predicted"/>
<gene>
    <name evidence="1" type="ORF">NM688_g7279</name>
</gene>
<protein>
    <submittedName>
        <fullName evidence="1">Uncharacterized protein</fullName>
    </submittedName>
</protein>
<dbReference type="EMBL" id="JANHOG010001667">
    <property type="protein sequence ID" value="KAJ3533455.1"/>
    <property type="molecule type" value="Genomic_DNA"/>
</dbReference>
<reference evidence="1" key="1">
    <citation type="submission" date="2022-07" db="EMBL/GenBank/DDBJ databases">
        <title>Genome Sequence of Phlebia brevispora.</title>
        <authorList>
            <person name="Buettner E."/>
        </authorList>
    </citation>
    <scope>NUCLEOTIDE SEQUENCE</scope>
    <source>
        <strain evidence="1">MPL23</strain>
    </source>
</reference>
<comment type="caution">
    <text evidence="1">The sequence shown here is derived from an EMBL/GenBank/DDBJ whole genome shotgun (WGS) entry which is preliminary data.</text>
</comment>
<sequence>MSNPAQAFDETSATTYGQETWLQGALLASIAYGIVIILCFQTFVMLVRGCKRSTLLQTSPLFLYVASIFILSSVFQGANMRLVQRAFINNNNSFPGGPFPGNFPVLVNACNYTMVVSTFFSDALLLWRCTVVYKNSAVPDWVCTVLAVTAGLTELIIGVLFPVEIPGDSVYDFDSLVLGLFCYSLVLNVFATTVIAGRILVYDRRRLARMFGDEHIIAQYTGPMTILVESELLYTAYIIMFIVPYILHNLFYGAILQTLALVQASILNLYQTRLTNWSHCKGWTKDTHAQIATAQLSTIRLNTVSRSTRAAQASTVTIREEIGKSTDSGTLSQQQASMGEDGAMLGEA</sequence>
<dbReference type="Proteomes" id="UP001148662">
    <property type="component" value="Unassembled WGS sequence"/>
</dbReference>